<evidence type="ECO:0000313" key="10">
    <source>
        <dbReference type="Proteomes" id="UP001589609"/>
    </source>
</evidence>
<keyword evidence="4 8" id="KW-0812">Transmembrane</keyword>
<feature type="transmembrane region" description="Helical" evidence="8">
    <location>
        <begin position="420"/>
        <end position="442"/>
    </location>
</feature>
<evidence type="ECO:0000256" key="3">
    <source>
        <dbReference type="ARBA" id="ARBA00022475"/>
    </source>
</evidence>
<keyword evidence="3" id="KW-1003">Cell membrane</keyword>
<evidence type="ECO:0000256" key="5">
    <source>
        <dbReference type="ARBA" id="ARBA00022847"/>
    </source>
</evidence>
<keyword evidence="10" id="KW-1185">Reference proteome</keyword>
<protein>
    <submittedName>
        <fullName evidence="9">Glycoside-pentoside-hexuronide (GPH):cation symporter</fullName>
    </submittedName>
</protein>
<evidence type="ECO:0000256" key="2">
    <source>
        <dbReference type="ARBA" id="ARBA00022448"/>
    </source>
</evidence>
<keyword evidence="5" id="KW-0769">Symport</keyword>
<evidence type="ECO:0000256" key="6">
    <source>
        <dbReference type="ARBA" id="ARBA00022989"/>
    </source>
</evidence>
<feature type="transmembrane region" description="Helical" evidence="8">
    <location>
        <begin position="314"/>
        <end position="334"/>
    </location>
</feature>
<feature type="transmembrane region" description="Helical" evidence="8">
    <location>
        <begin position="246"/>
        <end position="271"/>
    </location>
</feature>
<dbReference type="PANTHER" id="PTHR11328">
    <property type="entry name" value="MAJOR FACILITATOR SUPERFAMILY DOMAIN-CONTAINING PROTEIN"/>
    <property type="match status" value="1"/>
</dbReference>
<dbReference type="InterPro" id="IPR039672">
    <property type="entry name" value="MFS_2"/>
</dbReference>
<reference evidence="9 10" key="1">
    <citation type="submission" date="2024-09" db="EMBL/GenBank/DDBJ databases">
        <authorList>
            <person name="Sun Q."/>
            <person name="Mori K."/>
        </authorList>
    </citation>
    <scope>NUCLEOTIDE SEQUENCE [LARGE SCALE GENOMIC DNA]</scope>
    <source>
        <strain evidence="9 10">JCM 11201</strain>
    </source>
</reference>
<dbReference type="Gene3D" id="1.20.1250.20">
    <property type="entry name" value="MFS general substrate transporter like domains"/>
    <property type="match status" value="2"/>
</dbReference>
<dbReference type="SUPFAM" id="SSF103473">
    <property type="entry name" value="MFS general substrate transporter"/>
    <property type="match status" value="1"/>
</dbReference>
<dbReference type="Pfam" id="PF13347">
    <property type="entry name" value="MFS_2"/>
    <property type="match status" value="1"/>
</dbReference>
<keyword evidence="2" id="KW-0813">Transport</keyword>
<dbReference type="InterPro" id="IPR001927">
    <property type="entry name" value="Na/Gal_symport"/>
</dbReference>
<feature type="transmembrane region" description="Helical" evidence="8">
    <location>
        <begin position="379"/>
        <end position="400"/>
    </location>
</feature>
<dbReference type="RefSeq" id="WP_379948643.1">
    <property type="nucleotide sequence ID" value="NZ_JBHMAF010000028.1"/>
</dbReference>
<dbReference type="CDD" id="cd17332">
    <property type="entry name" value="MFS_MelB_like"/>
    <property type="match status" value="1"/>
</dbReference>
<comment type="subcellular location">
    <subcellularLocation>
        <location evidence="1">Cell membrane</location>
        <topology evidence="1">Multi-pass membrane protein</topology>
    </subcellularLocation>
</comment>
<dbReference type="PROSITE" id="PS00872">
    <property type="entry name" value="NA_GALACTOSIDE_SYMP"/>
    <property type="match status" value="1"/>
</dbReference>
<proteinExistence type="predicted"/>
<feature type="transmembrane region" description="Helical" evidence="8">
    <location>
        <begin position="95"/>
        <end position="117"/>
    </location>
</feature>
<evidence type="ECO:0000256" key="7">
    <source>
        <dbReference type="ARBA" id="ARBA00023136"/>
    </source>
</evidence>
<feature type="transmembrane region" description="Helical" evidence="8">
    <location>
        <begin position="166"/>
        <end position="183"/>
    </location>
</feature>
<organism evidence="9 10">
    <name type="scientific">Ectobacillus funiculus</name>
    <dbReference type="NCBI Taxonomy" id="137993"/>
    <lineage>
        <taxon>Bacteria</taxon>
        <taxon>Bacillati</taxon>
        <taxon>Bacillota</taxon>
        <taxon>Bacilli</taxon>
        <taxon>Bacillales</taxon>
        <taxon>Bacillaceae</taxon>
        <taxon>Ectobacillus</taxon>
    </lineage>
</organism>
<sequence length="464" mass="50548">MSSLAKKEVYNSEVQSEKIRFKEKVGYASGDLACNLIYQTVSTYLLFFYTDVFGISAAAAGTMFLIVRAIDALSDPFIGTLVDKTNSRFGKFRPYLLFGAVPFALLAILCFTTPNFTGSGKLVYAYITYTALSVLYTCINVPYGALTSAITRDSKEVVDLTSVRMVFANLGGLIVAFCVPLLAGTIGESTSTATGWQATMTIMGIAGALLLIFCFRNTTERIQVKEVHGKIKFADIFEQFRVNRPLIVLCTFFIIIFGINSISNSVGIYYVTYNVGRPDLVKWYGLLGSLPALIILPFLPVLNKKLGKKNLMRVSLSLTIVGTLALLVIPPTAIPLILTARLLAAAGSLIAGGFMWALIPETIEYGDYKTGKRLGGLIYAMIGFFFKFGMALGGIVPGLVLQQFGYVADQVQTPHALTGILITTAVIPAVLLAVALIVINFYELDENRYAEVVKALEMREKTGR</sequence>
<keyword evidence="6 8" id="KW-1133">Transmembrane helix</keyword>
<evidence type="ECO:0000256" key="1">
    <source>
        <dbReference type="ARBA" id="ARBA00004651"/>
    </source>
</evidence>
<feature type="transmembrane region" description="Helical" evidence="8">
    <location>
        <begin position="123"/>
        <end position="146"/>
    </location>
</feature>
<dbReference type="InterPro" id="IPR036259">
    <property type="entry name" value="MFS_trans_sf"/>
</dbReference>
<dbReference type="NCBIfam" id="TIGR00792">
    <property type="entry name" value="gph"/>
    <property type="match status" value="1"/>
</dbReference>
<feature type="transmembrane region" description="Helical" evidence="8">
    <location>
        <begin position="283"/>
        <end position="302"/>
    </location>
</feature>
<evidence type="ECO:0000313" key="9">
    <source>
        <dbReference type="EMBL" id="MFB9758369.1"/>
    </source>
</evidence>
<evidence type="ECO:0000256" key="4">
    <source>
        <dbReference type="ARBA" id="ARBA00022692"/>
    </source>
</evidence>
<dbReference type="InterPro" id="IPR018043">
    <property type="entry name" value="Na/Gal_symport_CS"/>
</dbReference>
<name>A0ABV5WCR4_9BACI</name>
<feature type="transmembrane region" description="Helical" evidence="8">
    <location>
        <begin position="195"/>
        <end position="215"/>
    </location>
</feature>
<accession>A0ABV5WCR4</accession>
<feature type="transmembrane region" description="Helical" evidence="8">
    <location>
        <begin position="340"/>
        <end position="359"/>
    </location>
</feature>
<gene>
    <name evidence="9" type="ORF">ACFFMS_07515</name>
</gene>
<comment type="caution">
    <text evidence="9">The sequence shown here is derived from an EMBL/GenBank/DDBJ whole genome shotgun (WGS) entry which is preliminary data.</text>
</comment>
<feature type="transmembrane region" description="Helical" evidence="8">
    <location>
        <begin position="46"/>
        <end position="67"/>
    </location>
</feature>
<dbReference type="Proteomes" id="UP001589609">
    <property type="component" value="Unassembled WGS sequence"/>
</dbReference>
<keyword evidence="7 8" id="KW-0472">Membrane</keyword>
<dbReference type="PANTHER" id="PTHR11328:SF24">
    <property type="entry name" value="MAJOR FACILITATOR SUPERFAMILY (MFS) PROFILE DOMAIN-CONTAINING PROTEIN"/>
    <property type="match status" value="1"/>
</dbReference>
<evidence type="ECO:0000256" key="8">
    <source>
        <dbReference type="SAM" id="Phobius"/>
    </source>
</evidence>
<dbReference type="EMBL" id="JBHMAF010000028">
    <property type="protein sequence ID" value="MFB9758369.1"/>
    <property type="molecule type" value="Genomic_DNA"/>
</dbReference>